<dbReference type="InterPro" id="IPR000182">
    <property type="entry name" value="GNAT_dom"/>
</dbReference>
<dbReference type="Gene3D" id="3.40.630.30">
    <property type="match status" value="1"/>
</dbReference>
<dbReference type="PROSITE" id="PS51186">
    <property type="entry name" value="GNAT"/>
    <property type="match status" value="1"/>
</dbReference>
<dbReference type="KEGG" id="bpb:bpr_I0368"/>
<keyword evidence="3" id="KW-1185">Reference proteome</keyword>
<dbReference type="SUPFAM" id="SSF55729">
    <property type="entry name" value="Acyl-CoA N-acyltransferases (Nat)"/>
    <property type="match status" value="1"/>
</dbReference>
<dbReference type="RefSeq" id="WP_013279773.1">
    <property type="nucleotide sequence ID" value="NC_014387.1"/>
</dbReference>
<dbReference type="Pfam" id="PF13302">
    <property type="entry name" value="Acetyltransf_3"/>
    <property type="match status" value="1"/>
</dbReference>
<proteinExistence type="predicted"/>
<protein>
    <submittedName>
        <fullName evidence="2">Acetyltransferase GNAT family</fullName>
    </submittedName>
</protein>
<dbReference type="PANTHER" id="PTHR43415">
    <property type="entry name" value="SPERMIDINE N(1)-ACETYLTRANSFERASE"/>
    <property type="match status" value="1"/>
</dbReference>
<dbReference type="AlphaFoldDB" id="E0RZB9"/>
<dbReference type="Proteomes" id="UP000001299">
    <property type="component" value="Chromosome 1"/>
</dbReference>
<keyword evidence="2" id="KW-0808">Transferase</keyword>
<dbReference type="STRING" id="515622.bpr_I0368"/>
<dbReference type="EMBL" id="CP001810">
    <property type="protein sequence ID" value="ADL33116.1"/>
    <property type="molecule type" value="Genomic_DNA"/>
</dbReference>
<evidence type="ECO:0000313" key="3">
    <source>
        <dbReference type="Proteomes" id="UP000001299"/>
    </source>
</evidence>
<dbReference type="PANTHER" id="PTHR43415:SF3">
    <property type="entry name" value="GNAT-FAMILY ACETYLTRANSFERASE"/>
    <property type="match status" value="1"/>
</dbReference>
<accession>E0RZB9</accession>
<reference evidence="2 3" key="1">
    <citation type="journal article" date="2010" name="PLoS ONE">
        <title>The glycobiome of the rumen bacterium Butyrivibrio proteoclasticus B316(T) highlights adaptation to a polysaccharide-rich environment.</title>
        <authorList>
            <person name="Kelly W.J."/>
            <person name="Leahy S.C."/>
            <person name="Altermann E."/>
            <person name="Yeoman C.J."/>
            <person name="Dunne J.C."/>
            <person name="Kong Z."/>
            <person name="Pacheco D.M."/>
            <person name="Li D."/>
            <person name="Noel S.J."/>
            <person name="Moon C.D."/>
            <person name="Cookson A.L."/>
            <person name="Attwood G.T."/>
        </authorList>
    </citation>
    <scope>NUCLEOTIDE SEQUENCE [LARGE SCALE GENOMIC DNA]</scope>
    <source>
        <strain evidence="3">ATCC 51982 / DSM 14932 / B316</strain>
    </source>
</reference>
<dbReference type="InterPro" id="IPR016181">
    <property type="entry name" value="Acyl_CoA_acyltransferase"/>
</dbReference>
<dbReference type="GO" id="GO:0016747">
    <property type="term" value="F:acyltransferase activity, transferring groups other than amino-acyl groups"/>
    <property type="evidence" value="ECO:0007669"/>
    <property type="project" value="InterPro"/>
</dbReference>
<dbReference type="eggNOG" id="COG1670">
    <property type="taxonomic scope" value="Bacteria"/>
</dbReference>
<evidence type="ECO:0000259" key="1">
    <source>
        <dbReference type="PROSITE" id="PS51186"/>
    </source>
</evidence>
<evidence type="ECO:0000313" key="2">
    <source>
        <dbReference type="EMBL" id="ADL33116.1"/>
    </source>
</evidence>
<sequence>MKLRSLQLQDAPLMLEWMHDDSVVHDLHRNFSKLTLEDCENFIRKSLESQNQNLHLAIADDDTDEYMGTISLKNINKENKSAEFGITIRKAAMGKDYSRAAMAAILDKATTELGITKVYWCVDPVNQRALRFYDKNAYKRIQLQNEQDLYTLVKESDDYSQSDMDRYVWFLYQKTGLNK</sequence>
<name>E0RZB9_BUTPB</name>
<dbReference type="HOGENOM" id="CLU_1500814_0_0_9"/>
<feature type="domain" description="N-acetyltransferase" evidence="1">
    <location>
        <begin position="1"/>
        <end position="174"/>
    </location>
</feature>
<organism evidence="2 3">
    <name type="scientific">Butyrivibrio proteoclasticus (strain ATCC 51982 / DSM 14932 / B316)</name>
    <name type="common">Clostridium proteoclasticum</name>
    <dbReference type="NCBI Taxonomy" id="515622"/>
    <lineage>
        <taxon>Bacteria</taxon>
        <taxon>Bacillati</taxon>
        <taxon>Bacillota</taxon>
        <taxon>Clostridia</taxon>
        <taxon>Lachnospirales</taxon>
        <taxon>Lachnospiraceae</taxon>
        <taxon>Butyrivibrio</taxon>
    </lineage>
</organism>
<gene>
    <name evidence="2" type="ordered locus">bpr_I0368</name>
</gene>